<keyword evidence="1" id="KW-1185">Reference proteome</keyword>
<dbReference type="eggNOG" id="ENOG502S3KI">
    <property type="taxonomic scope" value="Eukaryota"/>
</dbReference>
<dbReference type="GO" id="GO:0005509">
    <property type="term" value="F:calcium ion binding"/>
    <property type="evidence" value="ECO:0007669"/>
    <property type="project" value="InterPro"/>
</dbReference>
<name>A0A1U7ZYW2_NELNU</name>
<evidence type="ECO:0000313" key="2">
    <source>
        <dbReference type="RefSeq" id="XP_010257522.1"/>
    </source>
</evidence>
<protein>
    <submittedName>
        <fullName evidence="2">Uncharacterized protein LOC104597590</fullName>
    </submittedName>
</protein>
<dbReference type="InterPro" id="IPR018247">
    <property type="entry name" value="EF_Hand_1_Ca_BS"/>
</dbReference>
<evidence type="ECO:0000313" key="1">
    <source>
        <dbReference type="Proteomes" id="UP000189703"/>
    </source>
</evidence>
<dbReference type="OrthoDB" id="186625at2759"/>
<dbReference type="PANTHER" id="PTHR34574">
    <property type="entry name" value="CALCIUM-BINDING EF-HAND FAMILY PROTEIN-RELATED"/>
    <property type="match status" value="1"/>
</dbReference>
<reference evidence="2" key="1">
    <citation type="submission" date="2025-08" db="UniProtKB">
        <authorList>
            <consortium name="RefSeq"/>
        </authorList>
    </citation>
    <scope>IDENTIFICATION</scope>
</reference>
<dbReference type="PROSITE" id="PS50222">
    <property type="entry name" value="EF_HAND_2"/>
    <property type="match status" value="2"/>
</dbReference>
<dbReference type="PANTHER" id="PTHR34574:SF12">
    <property type="entry name" value="CALCIUM-BINDING EF HAND FAMILY PROTEIN"/>
    <property type="match status" value="1"/>
</dbReference>
<dbReference type="KEGG" id="nnu:104597590"/>
<dbReference type="SMART" id="SM00054">
    <property type="entry name" value="EFh"/>
    <property type="match status" value="2"/>
</dbReference>
<dbReference type="SUPFAM" id="SSF47473">
    <property type="entry name" value="EF-hand"/>
    <property type="match status" value="1"/>
</dbReference>
<dbReference type="InterPro" id="IPR002048">
    <property type="entry name" value="EF_hand_dom"/>
</dbReference>
<dbReference type="InterPro" id="IPR011992">
    <property type="entry name" value="EF-hand-dom_pair"/>
</dbReference>
<dbReference type="PROSITE" id="PS00018">
    <property type="entry name" value="EF_HAND_1"/>
    <property type="match status" value="2"/>
</dbReference>
<proteinExistence type="predicted"/>
<organism evidence="1 2">
    <name type="scientific">Nelumbo nucifera</name>
    <name type="common">Sacred lotus</name>
    <dbReference type="NCBI Taxonomy" id="4432"/>
    <lineage>
        <taxon>Eukaryota</taxon>
        <taxon>Viridiplantae</taxon>
        <taxon>Streptophyta</taxon>
        <taxon>Embryophyta</taxon>
        <taxon>Tracheophyta</taxon>
        <taxon>Spermatophyta</taxon>
        <taxon>Magnoliopsida</taxon>
        <taxon>Proteales</taxon>
        <taxon>Nelumbonaceae</taxon>
        <taxon>Nelumbo</taxon>
    </lineage>
</organism>
<dbReference type="Pfam" id="PF13499">
    <property type="entry name" value="EF-hand_7"/>
    <property type="match status" value="1"/>
</dbReference>
<dbReference type="Proteomes" id="UP000189703">
    <property type="component" value="Unplaced"/>
</dbReference>
<dbReference type="GeneID" id="104597590"/>
<dbReference type="RefSeq" id="XP_010257522.1">
    <property type="nucleotide sequence ID" value="XM_010259220.2"/>
</dbReference>
<sequence>MSVALLSSQTLRDFVEDSEAFNKCVNEHFAKLDENGDGVLSREELRKEFDCLLSLGKESRPEDDLTTLYNIVFDIFDRDHSGTIDREEFMTEMKEILLAIGRGIGDLPVQVALDNDSFLMKAIEHESAKKG</sequence>
<dbReference type="AlphaFoldDB" id="A0A1U7ZYW2"/>
<gene>
    <name evidence="2" type="primary">LOC104597590</name>
</gene>
<dbReference type="OMA" id="SLMTEIM"/>
<accession>A0A1U7ZYW2</accession>
<dbReference type="Gene3D" id="1.10.238.10">
    <property type="entry name" value="EF-hand"/>
    <property type="match status" value="1"/>
</dbReference>